<dbReference type="InterPro" id="IPR051677">
    <property type="entry name" value="AfsR-DnrI-RedD_regulator"/>
</dbReference>
<keyword evidence="3" id="KW-1185">Reference proteome</keyword>
<dbReference type="PANTHER" id="PTHR35807">
    <property type="entry name" value="TRANSCRIPTIONAL REGULATOR REDD-RELATED"/>
    <property type="match status" value="1"/>
</dbReference>
<dbReference type="AlphaFoldDB" id="A0A540WEW0"/>
<proteinExistence type="predicted"/>
<dbReference type="Gene3D" id="1.10.10.10">
    <property type="entry name" value="Winged helix-like DNA-binding domain superfamily/Winged helix DNA-binding domain"/>
    <property type="match status" value="1"/>
</dbReference>
<sequence length="166" mass="17785">MTSRPPYADERSCCKARTTAAEGRGPACDGPAGRRTRPGHGGGERVQYGILGLFEVRFDGASVEVPRPRQRAGLALLLANTNRPVSIDRMVDALWGEAPPQTARAQVHKVVSARRQVLPPAGSRLPTFEPAGYRLAVDEADLDATAFAAALARPLPRALESVHLIE</sequence>
<dbReference type="OrthoDB" id="4336084at2"/>
<evidence type="ECO:0000313" key="2">
    <source>
        <dbReference type="EMBL" id="TQF06944.1"/>
    </source>
</evidence>
<feature type="region of interest" description="Disordered" evidence="1">
    <location>
        <begin position="18"/>
        <end position="43"/>
    </location>
</feature>
<dbReference type="GO" id="GO:0003677">
    <property type="term" value="F:DNA binding"/>
    <property type="evidence" value="ECO:0007669"/>
    <property type="project" value="InterPro"/>
</dbReference>
<dbReference type="GO" id="GO:0006355">
    <property type="term" value="P:regulation of DNA-templated transcription"/>
    <property type="evidence" value="ECO:0007669"/>
    <property type="project" value="InterPro"/>
</dbReference>
<dbReference type="PANTHER" id="PTHR35807:SF1">
    <property type="entry name" value="TRANSCRIPTIONAL REGULATOR REDD"/>
    <property type="match status" value="1"/>
</dbReference>
<dbReference type="InterPro" id="IPR036388">
    <property type="entry name" value="WH-like_DNA-bd_sf"/>
</dbReference>
<comment type="caution">
    <text evidence="2">The sequence shown here is derived from an EMBL/GenBank/DDBJ whole genome shotgun (WGS) entry which is preliminary data.</text>
</comment>
<evidence type="ECO:0000256" key="1">
    <source>
        <dbReference type="SAM" id="MobiDB-lite"/>
    </source>
</evidence>
<dbReference type="SUPFAM" id="SSF46894">
    <property type="entry name" value="C-terminal effector domain of the bipartite response regulators"/>
    <property type="match status" value="1"/>
</dbReference>
<name>A0A540WEW0_9ACTN</name>
<dbReference type="InterPro" id="IPR016032">
    <property type="entry name" value="Sig_transdc_resp-reg_C-effctor"/>
</dbReference>
<evidence type="ECO:0000313" key="3">
    <source>
        <dbReference type="Proteomes" id="UP000319103"/>
    </source>
</evidence>
<organism evidence="2 3">
    <name type="scientific">Kitasatospora acidiphila</name>
    <dbReference type="NCBI Taxonomy" id="2567942"/>
    <lineage>
        <taxon>Bacteria</taxon>
        <taxon>Bacillati</taxon>
        <taxon>Actinomycetota</taxon>
        <taxon>Actinomycetes</taxon>
        <taxon>Kitasatosporales</taxon>
        <taxon>Streptomycetaceae</taxon>
        <taxon>Kitasatospora</taxon>
    </lineage>
</organism>
<reference evidence="2 3" key="1">
    <citation type="submission" date="2019-06" db="EMBL/GenBank/DDBJ databases">
        <title>Description of Kitasatospora acidophila sp. nov. isolated from pine grove soil, and reclassification of Streptomyces novaecaesareae to Kitasatospora novaeceasareae comb. nov.</title>
        <authorList>
            <person name="Kim M.J."/>
        </authorList>
    </citation>
    <scope>NUCLEOTIDE SEQUENCE [LARGE SCALE GENOMIC DNA]</scope>
    <source>
        <strain evidence="2 3">MMS16-CNU292</strain>
    </source>
</reference>
<dbReference type="Proteomes" id="UP000319103">
    <property type="component" value="Unassembled WGS sequence"/>
</dbReference>
<dbReference type="EMBL" id="VIGB01000003">
    <property type="protein sequence ID" value="TQF06944.1"/>
    <property type="molecule type" value="Genomic_DNA"/>
</dbReference>
<protein>
    <submittedName>
        <fullName evidence="2">Uncharacterized protein</fullName>
    </submittedName>
</protein>
<gene>
    <name evidence="2" type="ORF">E6W39_38085</name>
</gene>
<accession>A0A540WEW0</accession>